<sequence>MPHDPGRRIDDARSFLFVPANRPERIAKALATEADIVIVDLEDAVPPDEKVAARAALTAQLDPDRPVLLRVNDAGTGWFDEDLRVAAHPGVLGIMLAKAEPGDGLARACAVAPVVALIESAHGVADVRTIAATPGVRRLAFGTIDLALDLGVTDETLLAPLGLQLVLASRVGGIAAPIDGVTTDFRDPDVVARAMTASAKAGFGAKMCIHPAQVAAVHAALRPTEGAVAWAHRVIAAAEQANGAAIAVDGRMIDKPVIAQAQRILANID</sequence>
<evidence type="ECO:0000313" key="7">
    <source>
        <dbReference type="Proteomes" id="UP000076609"/>
    </source>
</evidence>
<reference evidence="7" key="1">
    <citation type="submission" date="2016-01" db="EMBL/GenBank/DDBJ databases">
        <title>Draft genome of Chromobacterium sp. F49.</title>
        <authorList>
            <person name="Hong K.W."/>
        </authorList>
    </citation>
    <scope>NUCLEOTIDE SEQUENCE [LARGE SCALE GENOMIC DNA]</scope>
    <source>
        <strain evidence="7">CN3</strain>
    </source>
</reference>
<organism evidence="6 7">
    <name type="scientific">Sphingomonas hankookensis</name>
    <dbReference type="NCBI Taxonomy" id="563996"/>
    <lineage>
        <taxon>Bacteria</taxon>
        <taxon>Pseudomonadati</taxon>
        <taxon>Pseudomonadota</taxon>
        <taxon>Alphaproteobacteria</taxon>
        <taxon>Sphingomonadales</taxon>
        <taxon>Sphingomonadaceae</taxon>
        <taxon>Sphingomonas</taxon>
    </lineage>
</organism>
<dbReference type="InterPro" id="IPR005000">
    <property type="entry name" value="Aldolase/citrate-lyase_domain"/>
</dbReference>
<dbReference type="Proteomes" id="UP000076609">
    <property type="component" value="Unassembled WGS sequence"/>
</dbReference>
<protein>
    <recommendedName>
        <fullName evidence="5">HpcH/HpaI aldolase/citrate lyase domain-containing protein</fullName>
    </recommendedName>
</protein>
<accession>A0ABR5YIH0</accession>
<dbReference type="InterPro" id="IPR040442">
    <property type="entry name" value="Pyrv_kinase-like_dom_sf"/>
</dbReference>
<evidence type="ECO:0000256" key="1">
    <source>
        <dbReference type="ARBA" id="ARBA00001946"/>
    </source>
</evidence>
<keyword evidence="3" id="KW-0479">Metal-binding</keyword>
<proteinExistence type="inferred from homology"/>
<evidence type="ECO:0000256" key="3">
    <source>
        <dbReference type="ARBA" id="ARBA00022723"/>
    </source>
</evidence>
<comment type="cofactor">
    <cofactor evidence="1">
        <name>Mg(2+)</name>
        <dbReference type="ChEBI" id="CHEBI:18420"/>
    </cofactor>
</comment>
<dbReference type="PIRSF" id="PIRSF015582">
    <property type="entry name" value="Cit_lyase_B"/>
    <property type="match status" value="1"/>
</dbReference>
<evidence type="ECO:0000256" key="2">
    <source>
        <dbReference type="ARBA" id="ARBA00005568"/>
    </source>
</evidence>
<dbReference type="Gene3D" id="3.20.20.60">
    <property type="entry name" value="Phosphoenolpyruvate-binding domains"/>
    <property type="match status" value="1"/>
</dbReference>
<dbReference type="EMBL" id="LQQO01000001">
    <property type="protein sequence ID" value="KZE18948.1"/>
    <property type="molecule type" value="Genomic_DNA"/>
</dbReference>
<comment type="similarity">
    <text evidence="2">Belongs to the HpcH/HpaI aldolase family.</text>
</comment>
<dbReference type="RefSeq" id="WP_066687965.1">
    <property type="nucleotide sequence ID" value="NZ_CP117025.1"/>
</dbReference>
<feature type="domain" description="HpcH/HpaI aldolase/citrate lyase" evidence="5">
    <location>
        <begin position="13"/>
        <end position="211"/>
    </location>
</feature>
<keyword evidence="7" id="KW-1185">Reference proteome</keyword>
<dbReference type="Pfam" id="PF03328">
    <property type="entry name" value="HpcH_HpaI"/>
    <property type="match status" value="1"/>
</dbReference>
<dbReference type="PANTHER" id="PTHR32308">
    <property type="entry name" value="LYASE BETA SUBUNIT, PUTATIVE (AFU_ORTHOLOGUE AFUA_4G13030)-RELATED"/>
    <property type="match status" value="1"/>
</dbReference>
<dbReference type="SUPFAM" id="SSF51621">
    <property type="entry name" value="Phosphoenolpyruvate/pyruvate domain"/>
    <property type="match status" value="1"/>
</dbReference>
<keyword evidence="4" id="KW-0460">Magnesium</keyword>
<gene>
    <name evidence="6" type="ORF">AVT10_02730</name>
</gene>
<name>A0ABR5YIH0_9SPHN</name>
<dbReference type="InterPro" id="IPR011206">
    <property type="entry name" value="Citrate_lyase_beta/mcl1/mcl2"/>
</dbReference>
<dbReference type="InterPro" id="IPR015813">
    <property type="entry name" value="Pyrv/PenolPyrv_kinase-like_dom"/>
</dbReference>
<evidence type="ECO:0000259" key="5">
    <source>
        <dbReference type="Pfam" id="PF03328"/>
    </source>
</evidence>
<evidence type="ECO:0000313" key="6">
    <source>
        <dbReference type="EMBL" id="KZE18948.1"/>
    </source>
</evidence>
<comment type="caution">
    <text evidence="6">The sequence shown here is derived from an EMBL/GenBank/DDBJ whole genome shotgun (WGS) entry which is preliminary data.</text>
</comment>
<dbReference type="PANTHER" id="PTHR32308:SF10">
    <property type="entry name" value="CITRATE LYASE SUBUNIT BETA"/>
    <property type="match status" value="1"/>
</dbReference>
<evidence type="ECO:0000256" key="4">
    <source>
        <dbReference type="ARBA" id="ARBA00022842"/>
    </source>
</evidence>